<proteinExistence type="predicted"/>
<reference evidence="1" key="2">
    <citation type="journal article" date="2015" name="Fish Shellfish Immunol.">
        <title>Early steps in the European eel (Anguilla anguilla)-Vibrio vulnificus interaction in the gills: Role of the RtxA13 toxin.</title>
        <authorList>
            <person name="Callol A."/>
            <person name="Pajuelo D."/>
            <person name="Ebbesson L."/>
            <person name="Teles M."/>
            <person name="MacKenzie S."/>
            <person name="Amaro C."/>
        </authorList>
    </citation>
    <scope>NUCLEOTIDE SEQUENCE</scope>
</reference>
<organism evidence="1">
    <name type="scientific">Anguilla anguilla</name>
    <name type="common">European freshwater eel</name>
    <name type="synonym">Muraena anguilla</name>
    <dbReference type="NCBI Taxonomy" id="7936"/>
    <lineage>
        <taxon>Eukaryota</taxon>
        <taxon>Metazoa</taxon>
        <taxon>Chordata</taxon>
        <taxon>Craniata</taxon>
        <taxon>Vertebrata</taxon>
        <taxon>Euteleostomi</taxon>
        <taxon>Actinopterygii</taxon>
        <taxon>Neopterygii</taxon>
        <taxon>Teleostei</taxon>
        <taxon>Anguilliformes</taxon>
        <taxon>Anguillidae</taxon>
        <taxon>Anguilla</taxon>
    </lineage>
</organism>
<name>A0A0E9QSD9_ANGAN</name>
<evidence type="ECO:0000313" key="1">
    <source>
        <dbReference type="EMBL" id="JAH19033.1"/>
    </source>
</evidence>
<dbReference type="EMBL" id="GBXM01089544">
    <property type="protein sequence ID" value="JAH19033.1"/>
    <property type="molecule type" value="Transcribed_RNA"/>
</dbReference>
<accession>A0A0E9QSD9</accession>
<sequence>MHPAKLESFLYITTHSVAVELCVRD</sequence>
<dbReference type="AlphaFoldDB" id="A0A0E9QSD9"/>
<protein>
    <submittedName>
        <fullName evidence="1">Uncharacterized protein</fullName>
    </submittedName>
</protein>
<reference evidence="1" key="1">
    <citation type="submission" date="2014-11" db="EMBL/GenBank/DDBJ databases">
        <authorList>
            <person name="Amaro Gonzalez C."/>
        </authorList>
    </citation>
    <scope>NUCLEOTIDE SEQUENCE</scope>
</reference>